<proteinExistence type="predicted"/>
<accession>A0A1C3E8W9</accession>
<evidence type="ECO:0000256" key="2">
    <source>
        <dbReference type="SAM" id="MobiDB-lite"/>
    </source>
</evidence>
<organism evidence="4 5">
    <name type="scientific">Planctopirus hydrillae</name>
    <dbReference type="NCBI Taxonomy" id="1841610"/>
    <lineage>
        <taxon>Bacteria</taxon>
        <taxon>Pseudomonadati</taxon>
        <taxon>Planctomycetota</taxon>
        <taxon>Planctomycetia</taxon>
        <taxon>Planctomycetales</taxon>
        <taxon>Planctomycetaceae</taxon>
        <taxon>Planctopirus</taxon>
    </lineage>
</organism>
<dbReference type="GO" id="GO:0030313">
    <property type="term" value="C:cell envelope"/>
    <property type="evidence" value="ECO:0007669"/>
    <property type="project" value="TreeGrafter"/>
</dbReference>
<dbReference type="InterPro" id="IPR051909">
    <property type="entry name" value="MFP_Cation_Efflux"/>
</dbReference>
<dbReference type="OrthoDB" id="235102at2"/>
<dbReference type="Gene3D" id="2.40.50.100">
    <property type="match status" value="1"/>
</dbReference>
<keyword evidence="1" id="KW-0813">Transport</keyword>
<name>A0A1C3E8W9_9PLAN</name>
<feature type="region of interest" description="Disordered" evidence="2">
    <location>
        <begin position="276"/>
        <end position="296"/>
    </location>
</feature>
<dbReference type="Gene3D" id="2.40.420.20">
    <property type="match status" value="1"/>
</dbReference>
<keyword evidence="5" id="KW-1185">Reference proteome</keyword>
<evidence type="ECO:0000256" key="1">
    <source>
        <dbReference type="ARBA" id="ARBA00022448"/>
    </source>
</evidence>
<keyword evidence="3" id="KW-0472">Membrane</keyword>
<evidence type="ECO:0000313" key="5">
    <source>
        <dbReference type="Proteomes" id="UP000094828"/>
    </source>
</evidence>
<dbReference type="STRING" id="1841610.A6X21_07945"/>
<feature type="transmembrane region" description="Helical" evidence="3">
    <location>
        <begin position="12"/>
        <end position="35"/>
    </location>
</feature>
<dbReference type="Proteomes" id="UP000094828">
    <property type="component" value="Unassembled WGS sequence"/>
</dbReference>
<dbReference type="GO" id="GO:0060003">
    <property type="term" value="P:copper ion export"/>
    <property type="evidence" value="ECO:0007669"/>
    <property type="project" value="TreeGrafter"/>
</dbReference>
<keyword evidence="3" id="KW-0812">Transmembrane</keyword>
<feature type="compositionally biased region" description="Basic and acidic residues" evidence="2">
    <location>
        <begin position="276"/>
        <end position="294"/>
    </location>
</feature>
<evidence type="ECO:0000256" key="3">
    <source>
        <dbReference type="SAM" id="Phobius"/>
    </source>
</evidence>
<dbReference type="GO" id="GO:0015679">
    <property type="term" value="P:plasma membrane copper ion transport"/>
    <property type="evidence" value="ECO:0007669"/>
    <property type="project" value="TreeGrafter"/>
</dbReference>
<keyword evidence="3" id="KW-1133">Transmembrane helix</keyword>
<sequence length="516" mass="57396">MNLSIWFRRCSWEWIWWSGSIVILAAGALTASSWWPLAQGWVRHTISAQKRVNTAEEPLHGEGAEAAGHDHGDHAHAHDDANSLELSPQAMSNIGLTKESLKPIQLETFVRSITVPAIVVERPGRTRIQVSTPMAGVITHVHAVQGEAITPGTLLFELRITADELVATQTELFKTIGDLDVEQREIARLEEVTRSGAIPQRTMLERQYAKEKLEVLLAAQKEALRLQGLSDRQIQDIIEHRRLLRDLQIRVPSPDRHAENEIELTDNSISQVHFRESDHDSHPAGEPHLPREGHAAGQAEKTALILQEVLVSKGERVQAGETLAVLSDMSELYIEGRAFEQDAPLLATAAANHWKVAAVFERAGKPAEQLPGLELLYAASDINVQSRSLPFYVRLPNELTRSVPSPNGLRFNEWKYRPGQRLQLKVPVEEWREQIVLPVDAIAQEGAEAFVFQQNGKHFERVPVHVVYRDQSYAVIKNDGSVFPGDVVALRGAHQLQMALKNKSGGGVDPHAGHSH</sequence>
<reference evidence="4 5" key="1">
    <citation type="submission" date="2016-05" db="EMBL/GenBank/DDBJ databases">
        <title>Genomic and physiological characterization of Planctopirus sp. isolated from fresh water lake.</title>
        <authorList>
            <person name="Subhash Y."/>
            <person name="Ramana C."/>
        </authorList>
    </citation>
    <scope>NUCLEOTIDE SEQUENCE [LARGE SCALE GENOMIC DNA]</scope>
    <source>
        <strain evidence="4 5">JC280</strain>
    </source>
</reference>
<comment type="caution">
    <text evidence="4">The sequence shown here is derived from an EMBL/GenBank/DDBJ whole genome shotgun (WGS) entry which is preliminary data.</text>
</comment>
<dbReference type="Gene3D" id="1.10.287.470">
    <property type="entry name" value="Helix hairpin bin"/>
    <property type="match status" value="1"/>
</dbReference>
<dbReference type="PANTHER" id="PTHR30097:SF4">
    <property type="entry name" value="SLR6042 PROTEIN"/>
    <property type="match status" value="1"/>
</dbReference>
<dbReference type="PANTHER" id="PTHR30097">
    <property type="entry name" value="CATION EFFLUX SYSTEM PROTEIN CUSB"/>
    <property type="match status" value="1"/>
</dbReference>
<dbReference type="EMBL" id="LYDR01000127">
    <property type="protein sequence ID" value="ODA29599.1"/>
    <property type="molecule type" value="Genomic_DNA"/>
</dbReference>
<dbReference type="AlphaFoldDB" id="A0A1C3E8W9"/>
<protein>
    <submittedName>
        <fullName evidence="4">Secretion protein HlyD</fullName>
    </submittedName>
</protein>
<evidence type="ECO:0000313" key="4">
    <source>
        <dbReference type="EMBL" id="ODA29599.1"/>
    </source>
</evidence>
<gene>
    <name evidence="4" type="ORF">A6X21_07945</name>
</gene>